<dbReference type="PANTHER" id="PTHR37833:SF1">
    <property type="entry name" value="SIGNAL PEPTIDE PROTEIN"/>
    <property type="match status" value="1"/>
</dbReference>
<dbReference type="InterPro" id="IPR013783">
    <property type="entry name" value="Ig-like_fold"/>
</dbReference>
<evidence type="ECO:0000256" key="1">
    <source>
        <dbReference type="SAM" id="SignalP"/>
    </source>
</evidence>
<dbReference type="AlphaFoldDB" id="A0A327R4N5"/>
<dbReference type="Proteomes" id="UP000249547">
    <property type="component" value="Unassembled WGS sequence"/>
</dbReference>
<keyword evidence="1" id="KW-0732">Signal</keyword>
<dbReference type="Gene3D" id="3.40.30.10">
    <property type="entry name" value="Glutaredoxin"/>
    <property type="match status" value="1"/>
</dbReference>
<name>A0A327R4N5_9BACT</name>
<dbReference type="OrthoDB" id="790920at2"/>
<reference evidence="2 3" key="1">
    <citation type="submission" date="2018-06" db="EMBL/GenBank/DDBJ databases">
        <title>Genomic Encyclopedia of Archaeal and Bacterial Type Strains, Phase II (KMG-II): from individual species to whole genera.</title>
        <authorList>
            <person name="Goeker M."/>
        </authorList>
    </citation>
    <scope>NUCLEOTIDE SEQUENCE [LARGE SCALE GENOMIC DNA]</scope>
    <source>
        <strain evidence="2 3">DSM 23857</strain>
    </source>
</reference>
<proteinExistence type="predicted"/>
<dbReference type="InterPro" id="IPR036249">
    <property type="entry name" value="Thioredoxin-like_sf"/>
</dbReference>
<dbReference type="RefSeq" id="WP_111596269.1">
    <property type="nucleotide sequence ID" value="NZ_QLLL01000001.1"/>
</dbReference>
<keyword evidence="3" id="KW-1185">Reference proteome</keyword>
<gene>
    <name evidence="2" type="ORF">LX64_00783</name>
</gene>
<sequence length="364" mass="40755">MRIVAALAFLCLMVGCKPAMETKLNFSDVNTIDEILFEAKSSQQYTVLMVTNKTCDVCFYYKRTLTHMVKTKPDLFPVNATVTSVDARMDGNMWVNQIVREYAFPLFLIIDPSGNVRGVLKGGSAKDLVNVMSKIAAGSMYFSESKRPFLNIGKDTSQQLSTASKVAFVNDLFHVLSDFRTHGKVDSNENDRLVKSIQQQPYFLNKYLLSKSLYSSGLTDSAKAISNSIMKENFGELDAMLYQPYMTEVRFMADNSFDTTRQPLLVTAQTDMNFGNDVVNARKKLEVPVKNAGTEPLKIENVRVSCECLKVDWPKEPIAAGATKNIIVEYELKRTGPFSQHLFVFSNSPTLPLLININGNVTLH</sequence>
<dbReference type="PANTHER" id="PTHR37833">
    <property type="entry name" value="LIPOPROTEIN-RELATED"/>
    <property type="match status" value="1"/>
</dbReference>
<feature type="signal peptide" evidence="1">
    <location>
        <begin position="1"/>
        <end position="19"/>
    </location>
</feature>
<feature type="chain" id="PRO_5016460292" evidence="1">
    <location>
        <begin position="20"/>
        <end position="364"/>
    </location>
</feature>
<dbReference type="PROSITE" id="PS51257">
    <property type="entry name" value="PROKAR_LIPOPROTEIN"/>
    <property type="match status" value="1"/>
</dbReference>
<evidence type="ECO:0000313" key="3">
    <source>
        <dbReference type="Proteomes" id="UP000249547"/>
    </source>
</evidence>
<evidence type="ECO:0000313" key="2">
    <source>
        <dbReference type="EMBL" id="RAJ11175.1"/>
    </source>
</evidence>
<dbReference type="InterPro" id="IPR011467">
    <property type="entry name" value="DUF1573"/>
</dbReference>
<comment type="caution">
    <text evidence="2">The sequence shown here is derived from an EMBL/GenBank/DDBJ whole genome shotgun (WGS) entry which is preliminary data.</text>
</comment>
<dbReference type="EMBL" id="QLLL01000001">
    <property type="protein sequence ID" value="RAJ11175.1"/>
    <property type="molecule type" value="Genomic_DNA"/>
</dbReference>
<dbReference type="Pfam" id="PF07610">
    <property type="entry name" value="DUF1573"/>
    <property type="match status" value="1"/>
</dbReference>
<organism evidence="2 3">
    <name type="scientific">Chitinophaga skermanii</name>
    <dbReference type="NCBI Taxonomy" id="331697"/>
    <lineage>
        <taxon>Bacteria</taxon>
        <taxon>Pseudomonadati</taxon>
        <taxon>Bacteroidota</taxon>
        <taxon>Chitinophagia</taxon>
        <taxon>Chitinophagales</taxon>
        <taxon>Chitinophagaceae</taxon>
        <taxon>Chitinophaga</taxon>
    </lineage>
</organism>
<dbReference type="SUPFAM" id="SSF52833">
    <property type="entry name" value="Thioredoxin-like"/>
    <property type="match status" value="1"/>
</dbReference>
<protein>
    <submittedName>
        <fullName evidence="2">Uncharacterized protein DUF1573</fullName>
    </submittedName>
</protein>
<accession>A0A327R4N5</accession>
<dbReference type="Gene3D" id="2.60.40.10">
    <property type="entry name" value="Immunoglobulins"/>
    <property type="match status" value="1"/>
</dbReference>